<accession>A0ABT4GHI7</accession>
<gene>
    <name evidence="1" type="ORF">M5X19_21775</name>
</gene>
<sequence>MAEQKIDKDNFEDIVALTPVQEGMLFHNLTEPDSKQYMEQLTLSFEGKMDEGIFRKLAQQTVLVRLFGGLSDDNGLADTIGFAKRDKEAGRLDKVSSSILPLR</sequence>
<organism evidence="1 2">
    <name type="scientific">Paenibacillus alginolyticus</name>
    <dbReference type="NCBI Taxonomy" id="59839"/>
    <lineage>
        <taxon>Bacteria</taxon>
        <taxon>Bacillati</taxon>
        <taxon>Bacillota</taxon>
        <taxon>Bacilli</taxon>
        <taxon>Bacillales</taxon>
        <taxon>Paenibacillaceae</taxon>
        <taxon>Paenibacillus</taxon>
    </lineage>
</organism>
<dbReference type="Gene3D" id="3.30.559.10">
    <property type="entry name" value="Chloramphenicol acetyltransferase-like domain"/>
    <property type="match status" value="1"/>
</dbReference>
<comment type="caution">
    <text evidence="1">The sequence shown here is derived from an EMBL/GenBank/DDBJ whole genome shotgun (WGS) entry which is preliminary data.</text>
</comment>
<proteinExistence type="predicted"/>
<dbReference type="RefSeq" id="WP_268616809.1">
    <property type="nucleotide sequence ID" value="NZ_JAMDMX010000074.1"/>
</dbReference>
<name>A0ABT4GHI7_9BACL</name>
<keyword evidence="2" id="KW-1185">Reference proteome</keyword>
<dbReference type="SUPFAM" id="SSF52777">
    <property type="entry name" value="CoA-dependent acyltransferases"/>
    <property type="match status" value="1"/>
</dbReference>
<evidence type="ECO:0000313" key="2">
    <source>
        <dbReference type="Proteomes" id="UP001527099"/>
    </source>
</evidence>
<dbReference type="InterPro" id="IPR023213">
    <property type="entry name" value="CAT-like_dom_sf"/>
</dbReference>
<dbReference type="EMBL" id="JAMDMX010000074">
    <property type="protein sequence ID" value="MCY9695514.1"/>
    <property type="molecule type" value="Genomic_DNA"/>
</dbReference>
<dbReference type="Proteomes" id="UP001527099">
    <property type="component" value="Unassembled WGS sequence"/>
</dbReference>
<reference evidence="1 2" key="1">
    <citation type="submission" date="2022-05" db="EMBL/GenBank/DDBJ databases">
        <title>Genome Sequencing of Bee-Associated Microbes.</title>
        <authorList>
            <person name="Dunlap C."/>
        </authorList>
    </citation>
    <scope>NUCLEOTIDE SEQUENCE [LARGE SCALE GENOMIC DNA]</scope>
    <source>
        <strain evidence="1 2">NRRL B-14421</strain>
    </source>
</reference>
<protein>
    <submittedName>
        <fullName evidence="1">Uncharacterized protein</fullName>
    </submittedName>
</protein>
<evidence type="ECO:0000313" key="1">
    <source>
        <dbReference type="EMBL" id="MCY9695514.1"/>
    </source>
</evidence>